<evidence type="ECO:0000256" key="1">
    <source>
        <dbReference type="ARBA" id="ARBA00022737"/>
    </source>
</evidence>
<evidence type="ECO:0000313" key="6">
    <source>
        <dbReference type="Proteomes" id="UP000515928"/>
    </source>
</evidence>
<dbReference type="KEGG" id="eio:H9L01_04340"/>
<evidence type="ECO:0000256" key="3">
    <source>
        <dbReference type="ARBA" id="ARBA00022840"/>
    </source>
</evidence>
<evidence type="ECO:0000259" key="4">
    <source>
        <dbReference type="PROSITE" id="PS50893"/>
    </source>
</evidence>
<proteinExistence type="predicted"/>
<keyword evidence="3 5" id="KW-0067">ATP-binding</keyword>
<gene>
    <name evidence="5" type="ORF">H9L01_04340</name>
</gene>
<dbReference type="InterPro" id="IPR003593">
    <property type="entry name" value="AAA+_ATPase"/>
</dbReference>
<dbReference type="RefSeq" id="WP_187534787.1">
    <property type="nucleotide sequence ID" value="NZ_CBCSHU010000003.1"/>
</dbReference>
<dbReference type="InterPro" id="IPR017871">
    <property type="entry name" value="ABC_transporter-like_CS"/>
</dbReference>
<reference evidence="5 6" key="1">
    <citation type="submission" date="2020-08" db="EMBL/GenBank/DDBJ databases">
        <title>Genome sequence of Erysipelothrix inopinata DSM 15511T.</title>
        <authorList>
            <person name="Hyun D.-W."/>
            <person name="Bae J.-W."/>
        </authorList>
    </citation>
    <scope>NUCLEOTIDE SEQUENCE [LARGE SCALE GENOMIC DNA]</scope>
    <source>
        <strain evidence="5 6">DSM 15511</strain>
    </source>
</reference>
<name>A0A7G9S163_9FIRM</name>
<dbReference type="InterPro" id="IPR003439">
    <property type="entry name" value="ABC_transporter-like_ATP-bd"/>
</dbReference>
<dbReference type="GO" id="GO:0005524">
    <property type="term" value="F:ATP binding"/>
    <property type="evidence" value="ECO:0007669"/>
    <property type="project" value="UniProtKB-KW"/>
</dbReference>
<dbReference type="EMBL" id="CP060715">
    <property type="protein sequence ID" value="QNN61588.1"/>
    <property type="molecule type" value="Genomic_DNA"/>
</dbReference>
<dbReference type="AlphaFoldDB" id="A0A7G9S163"/>
<keyword evidence="2" id="KW-0547">Nucleotide-binding</keyword>
<dbReference type="Gene3D" id="3.40.50.300">
    <property type="entry name" value="P-loop containing nucleotide triphosphate hydrolases"/>
    <property type="match status" value="2"/>
</dbReference>
<dbReference type="PROSITE" id="PS50893">
    <property type="entry name" value="ABC_TRANSPORTER_2"/>
    <property type="match status" value="1"/>
</dbReference>
<protein>
    <submittedName>
        <fullName evidence="5">ABC-F family ATP-binding cassette domain-containing protein</fullName>
    </submittedName>
</protein>
<evidence type="ECO:0000313" key="5">
    <source>
        <dbReference type="EMBL" id="QNN61588.1"/>
    </source>
</evidence>
<dbReference type="Proteomes" id="UP000515928">
    <property type="component" value="Chromosome"/>
</dbReference>
<dbReference type="SMART" id="SM00382">
    <property type="entry name" value="AAA"/>
    <property type="match status" value="2"/>
</dbReference>
<evidence type="ECO:0000256" key="2">
    <source>
        <dbReference type="ARBA" id="ARBA00022741"/>
    </source>
</evidence>
<feature type="domain" description="ABC transporter" evidence="4">
    <location>
        <begin position="1"/>
        <end position="217"/>
    </location>
</feature>
<dbReference type="PROSITE" id="PS00211">
    <property type="entry name" value="ABC_TRANSPORTER_1"/>
    <property type="match status" value="2"/>
</dbReference>
<keyword evidence="6" id="KW-1185">Reference proteome</keyword>
<accession>A0A7G9S163</accession>
<dbReference type="InterPro" id="IPR050611">
    <property type="entry name" value="ABCF"/>
</dbReference>
<dbReference type="InterPro" id="IPR027417">
    <property type="entry name" value="P-loop_NTPase"/>
</dbReference>
<dbReference type="PANTHER" id="PTHR19211:SF14">
    <property type="entry name" value="ATP-BINDING CASSETTE SUB-FAMILY F MEMBER 1"/>
    <property type="match status" value="1"/>
</dbReference>
<keyword evidence="1" id="KW-0677">Repeat</keyword>
<dbReference type="SUPFAM" id="SSF52540">
    <property type="entry name" value="P-loop containing nucleoside triphosphate hydrolases"/>
    <property type="match status" value="2"/>
</dbReference>
<dbReference type="GO" id="GO:0016887">
    <property type="term" value="F:ATP hydrolysis activity"/>
    <property type="evidence" value="ECO:0007669"/>
    <property type="project" value="InterPro"/>
</dbReference>
<sequence>MFTFSVAINTQQGRELIAPFSMSVNQNDKIAIIGEEGSGKSLLLKTLSRSPLTDLVVDFQISHDISFYRLQQDIAVEEESLTLLEYVINNNWEQYGLFAQHQPIILPELEDEDFDRELHSFSGGERVKIQILKMILSEADVYLLDEPTNNLDLESLLWLESWVDSCEQPVIFVSHDLEFIRNLANKVVHFEHIHRKSRSQVTVWNGTYDEYMNHRENSANNTNQKIDTQKREQNIKDQKWQRQYQQVSHQLQHVARQDPGLQKKMKALKATRKRYDREEVNSKVEEERSIQLSFEDFSGVLRHYNLEVPRNDIDGKHLGSNYLLHIRPGEKIALTGNNGVGKTTLLKQFKTQLEKTANVGYMGQAYLDQLNLDLTPLETCQINSEVEHIKKVTNHLTSLNLTYDEIHTPLKYLSGGQRTKVLLLKLVLNQSDILVLDEPSRNLSYRSRLEMMSLLKEYRGSILCITHDRALIEEVMETSYQVSENGLLEI</sequence>
<dbReference type="PANTHER" id="PTHR19211">
    <property type="entry name" value="ATP-BINDING TRANSPORT PROTEIN-RELATED"/>
    <property type="match status" value="1"/>
</dbReference>
<organism evidence="5 6">
    <name type="scientific">Erysipelothrix inopinata</name>
    <dbReference type="NCBI Taxonomy" id="225084"/>
    <lineage>
        <taxon>Bacteria</taxon>
        <taxon>Bacillati</taxon>
        <taxon>Bacillota</taxon>
        <taxon>Erysipelotrichia</taxon>
        <taxon>Erysipelotrichales</taxon>
        <taxon>Erysipelotrichaceae</taxon>
        <taxon>Erysipelothrix</taxon>
    </lineage>
</organism>
<dbReference type="Pfam" id="PF00005">
    <property type="entry name" value="ABC_tran"/>
    <property type="match status" value="2"/>
</dbReference>